<keyword evidence="2" id="KW-1185">Reference proteome</keyword>
<evidence type="ECO:0000313" key="2">
    <source>
        <dbReference type="Proteomes" id="UP000192796"/>
    </source>
</evidence>
<sequence>MRKKLFLGSIALLSFAIAILVFEVSCSKNAIAQTNSMQLNKIVYLSKHGTGTEIWIANYDGSNKTRVNYSLPTGLIVDYVYGAKMSPDGKKLFFSASIDGFGETADGIYSCNVDGSNVTKIITAINSTDSLHIGGAY</sequence>
<dbReference type="OrthoDB" id="794016at2"/>
<dbReference type="RefSeq" id="WP_081146577.1">
    <property type="nucleotide sequence ID" value="NZ_LVYD01000041.1"/>
</dbReference>
<name>A0A1V9G2I0_9BACT</name>
<accession>A0A1V9G2I0</accession>
<dbReference type="InterPro" id="IPR011042">
    <property type="entry name" value="6-blade_b-propeller_TolB-like"/>
</dbReference>
<dbReference type="AlphaFoldDB" id="A0A1V9G2I0"/>
<protein>
    <submittedName>
        <fullName evidence="1">Uncharacterized protein</fullName>
    </submittedName>
</protein>
<dbReference type="STRING" id="1703345.A3860_18575"/>
<evidence type="ECO:0000313" key="1">
    <source>
        <dbReference type="EMBL" id="OQP64764.1"/>
    </source>
</evidence>
<dbReference type="Proteomes" id="UP000192796">
    <property type="component" value="Unassembled WGS sequence"/>
</dbReference>
<gene>
    <name evidence="1" type="ORF">A3860_18575</name>
</gene>
<dbReference type="SUPFAM" id="SSF69304">
    <property type="entry name" value="Tricorn protease N-terminal domain"/>
    <property type="match status" value="1"/>
</dbReference>
<dbReference type="Gene3D" id="2.120.10.30">
    <property type="entry name" value="TolB, C-terminal domain"/>
    <property type="match status" value="1"/>
</dbReference>
<comment type="caution">
    <text evidence="1">The sequence shown here is derived from an EMBL/GenBank/DDBJ whole genome shotgun (WGS) entry which is preliminary data.</text>
</comment>
<proteinExistence type="predicted"/>
<reference evidence="1 2" key="1">
    <citation type="submission" date="2016-03" db="EMBL/GenBank/DDBJ databases">
        <title>Niastella vici sp. nov., isolated from farmland soil.</title>
        <authorList>
            <person name="Chen L."/>
            <person name="Wang D."/>
            <person name="Yang S."/>
            <person name="Wang G."/>
        </authorList>
    </citation>
    <scope>NUCLEOTIDE SEQUENCE [LARGE SCALE GENOMIC DNA]</scope>
    <source>
        <strain evidence="1 2">DJ57</strain>
    </source>
</reference>
<organism evidence="1 2">
    <name type="scientific">Niastella vici</name>
    <dbReference type="NCBI Taxonomy" id="1703345"/>
    <lineage>
        <taxon>Bacteria</taxon>
        <taxon>Pseudomonadati</taxon>
        <taxon>Bacteroidota</taxon>
        <taxon>Chitinophagia</taxon>
        <taxon>Chitinophagales</taxon>
        <taxon>Chitinophagaceae</taxon>
        <taxon>Niastella</taxon>
    </lineage>
</organism>
<dbReference type="EMBL" id="LVYD01000041">
    <property type="protein sequence ID" value="OQP64764.1"/>
    <property type="molecule type" value="Genomic_DNA"/>
</dbReference>